<feature type="domain" description="NOMO second beta-sandwich" evidence="4">
    <location>
        <begin position="454"/>
        <end position="526"/>
    </location>
</feature>
<keyword evidence="1" id="KW-0732">Signal</keyword>
<name>A0AAE1QT97_9SOLA</name>
<feature type="region of interest" description="Disordered" evidence="2">
    <location>
        <begin position="773"/>
        <end position="801"/>
    </location>
</feature>
<dbReference type="Proteomes" id="UP001291623">
    <property type="component" value="Unassembled WGS sequence"/>
</dbReference>
<dbReference type="EMBL" id="JAVYJV010000024">
    <property type="protein sequence ID" value="KAK4337842.1"/>
    <property type="molecule type" value="Genomic_DNA"/>
</dbReference>
<gene>
    <name evidence="5" type="ORF">RND71_042329</name>
</gene>
<evidence type="ECO:0000259" key="3">
    <source>
        <dbReference type="Pfam" id="PF22898"/>
    </source>
</evidence>
<dbReference type="PANTHER" id="PTHR23303">
    <property type="entry name" value="CARBOXYPEPTIDASE REGULATORY REGION-CONTAINING"/>
    <property type="match status" value="1"/>
</dbReference>
<sequence length="809" mass="91331">MEIEVEDAKASENYRVGVVDKNKILNFTEQLESTIIFTVTVNYTSELIVPSLMDYMEHMCPDFDDGTLLENNIVEANEKSTNDYEMLDKILLMYGINVTNLQWDDSIEDELPDLENDELSKKHCRPYEQVFKIDPDVEKPENLDKELPIGIKSEYEENSENEERQVFDDFSNRNKVEFPTSIPTLVDGILTEAQNELNCENFILTGLVNMDNDLLDTWQVTLLLMNDYCKNCVVEDFIPDAVRFWLHNPNPRDELKKQSIMNDANRVVWIESYFGLHIHDFLATGQRIKEVPEKITVRWNEIVGYALYACSGSNMLQTVSSIQNVIKKGMMYLVDFAASLELRLDVEANNYRYMASSELIKSRKSSDPKLDYSNIIVELRTLDCLVKERTHGAPNGYHFIPVYDKGSFLIKVNGPEGWSWDPEQVPVVIDHTGCTGNEDINFIIVGNDGGESCSQKDRGPSNVNVELLSHTCDIVSSALSTPRGTYSFTNTIPKKYKLRASCHDLNVQVRGSAEIELGFENKIVDDFFFIPGYDIRGYMVAQGNAILGGCVVDGDGNGIKGVEILVDGQKISITDKEGNYKLTSKRYTIEAKKATPKVKHDAWPVTVDDLKHKCVNGKQKLGRQSKLDFLDVKNVISEEMKKIEGRIMRRFDRTEHIQMQHLIYNSTVNGCSINLLNTYCAQNEFTPKIHGGPTEFPYIVFKNPNNCLIPQFVSVSPQHSPPPSVPPLVAPPPIVPPIGPQVSTHSSNNFANIFNLGPQFSNLQDIRGNEIVFGGSRPKRTRLGKDDDFDPTGSDSDDNRRLLRVAAAT</sequence>
<evidence type="ECO:0000256" key="2">
    <source>
        <dbReference type="SAM" id="MobiDB-lite"/>
    </source>
</evidence>
<dbReference type="InterPro" id="IPR055074">
    <property type="entry name" value="NOMO1-3_2nd"/>
</dbReference>
<dbReference type="Pfam" id="PF22904">
    <property type="entry name" value="NOMO1-like_2nd"/>
    <property type="match status" value="1"/>
</dbReference>
<dbReference type="InterPro" id="IPR055075">
    <property type="entry name" value="NOMO-like_N"/>
</dbReference>
<evidence type="ECO:0000256" key="1">
    <source>
        <dbReference type="ARBA" id="ARBA00022729"/>
    </source>
</evidence>
<dbReference type="InterPro" id="IPR051417">
    <property type="entry name" value="SDr/BOS_complex"/>
</dbReference>
<comment type="caution">
    <text evidence="5">The sequence shown here is derived from an EMBL/GenBank/DDBJ whole genome shotgun (WGS) entry which is preliminary data.</text>
</comment>
<protein>
    <submittedName>
        <fullName evidence="5">Uncharacterized protein</fullName>
    </submittedName>
</protein>
<keyword evidence="6" id="KW-1185">Reference proteome</keyword>
<dbReference type="PANTHER" id="PTHR23303:SF14">
    <property type="entry name" value="BOS COMPLEX SUBUNIT NOMO1-RELATED"/>
    <property type="match status" value="1"/>
</dbReference>
<reference evidence="5" key="1">
    <citation type="submission" date="2023-12" db="EMBL/GenBank/DDBJ databases">
        <title>Genome assembly of Anisodus tanguticus.</title>
        <authorList>
            <person name="Wang Y.-J."/>
        </authorList>
    </citation>
    <scope>NUCLEOTIDE SEQUENCE</scope>
    <source>
        <strain evidence="5">KB-2021</strain>
        <tissue evidence="5">Leaf</tissue>
    </source>
</reference>
<evidence type="ECO:0000313" key="5">
    <source>
        <dbReference type="EMBL" id="KAK4337842.1"/>
    </source>
</evidence>
<organism evidence="5 6">
    <name type="scientific">Anisodus tanguticus</name>
    <dbReference type="NCBI Taxonomy" id="243964"/>
    <lineage>
        <taxon>Eukaryota</taxon>
        <taxon>Viridiplantae</taxon>
        <taxon>Streptophyta</taxon>
        <taxon>Embryophyta</taxon>
        <taxon>Tracheophyta</taxon>
        <taxon>Spermatophyta</taxon>
        <taxon>Magnoliopsida</taxon>
        <taxon>eudicotyledons</taxon>
        <taxon>Gunneridae</taxon>
        <taxon>Pentapetalae</taxon>
        <taxon>asterids</taxon>
        <taxon>lamiids</taxon>
        <taxon>Solanales</taxon>
        <taxon>Solanaceae</taxon>
        <taxon>Solanoideae</taxon>
        <taxon>Hyoscyameae</taxon>
        <taxon>Anisodus</taxon>
    </lineage>
</organism>
<proteinExistence type="predicted"/>
<dbReference type="AlphaFoldDB" id="A0AAE1QT97"/>
<evidence type="ECO:0000259" key="4">
    <source>
        <dbReference type="Pfam" id="PF22904"/>
    </source>
</evidence>
<accession>A0AAE1QT97</accession>
<dbReference type="GO" id="GO:0005789">
    <property type="term" value="C:endoplasmic reticulum membrane"/>
    <property type="evidence" value="ECO:0007669"/>
    <property type="project" value="TreeGrafter"/>
</dbReference>
<dbReference type="Pfam" id="PF22898">
    <property type="entry name" value="NOMO1-like_1st"/>
    <property type="match status" value="1"/>
</dbReference>
<feature type="domain" description="NOMO-like N-terminal beta-sandwich" evidence="3">
    <location>
        <begin position="364"/>
        <end position="442"/>
    </location>
</feature>
<evidence type="ECO:0000313" key="6">
    <source>
        <dbReference type="Proteomes" id="UP001291623"/>
    </source>
</evidence>